<comment type="caution">
    <text evidence="9">The sequence shown here is derived from an EMBL/GenBank/DDBJ whole genome shotgun (WGS) entry which is preliminary data.</text>
</comment>
<dbReference type="GO" id="GO:0005886">
    <property type="term" value="C:plasma membrane"/>
    <property type="evidence" value="ECO:0007669"/>
    <property type="project" value="UniProtKB-SubCell"/>
</dbReference>
<dbReference type="OrthoDB" id="9813426at2"/>
<sequence>MEFIHFIIDFILHIDRHLLELVENYGVWVYAILFLIVFCETGLVVTPFLPGDSLLFVAGALAASNVTGDFNIIILNIILITAAILGDGVNYTIGRFFGEKLFSNPDSKIFKQSYLEKTHQFYEKHGGKTIILARFVPIVRTFAPFVAGMGHMGYKHFAAYNVIGGVIWVVLFTLLGYFVGTIEWVQQNLKLLMVAIIFLSIVPAIVEVIRERAKSKKEA</sequence>
<keyword evidence="6 7" id="KW-0472">Membrane</keyword>
<dbReference type="NCBIfam" id="NF008102">
    <property type="entry name" value="PRK10847.1"/>
    <property type="match status" value="1"/>
</dbReference>
<dbReference type="Pfam" id="PF09335">
    <property type="entry name" value="VTT_dom"/>
    <property type="match status" value="1"/>
</dbReference>
<evidence type="ECO:0000256" key="3">
    <source>
        <dbReference type="ARBA" id="ARBA00022475"/>
    </source>
</evidence>
<evidence type="ECO:0000256" key="5">
    <source>
        <dbReference type="ARBA" id="ARBA00022989"/>
    </source>
</evidence>
<comment type="subcellular location">
    <subcellularLocation>
        <location evidence="1 7">Cell membrane</location>
        <topology evidence="1 7">Multi-pass membrane protein</topology>
    </subcellularLocation>
</comment>
<evidence type="ECO:0000256" key="6">
    <source>
        <dbReference type="ARBA" id="ARBA00023136"/>
    </source>
</evidence>
<dbReference type="InterPro" id="IPR032818">
    <property type="entry name" value="DedA-like"/>
</dbReference>
<name>A0A2V3PKL6_9BACT</name>
<feature type="transmembrane region" description="Helical" evidence="7">
    <location>
        <begin position="191"/>
        <end position="209"/>
    </location>
</feature>
<evidence type="ECO:0000313" key="10">
    <source>
        <dbReference type="Proteomes" id="UP000247973"/>
    </source>
</evidence>
<comment type="similarity">
    <text evidence="2 7">Belongs to the DedA family.</text>
</comment>
<feature type="transmembrane region" description="Helical" evidence="7">
    <location>
        <begin position="70"/>
        <end position="93"/>
    </location>
</feature>
<organism evidence="9 10">
    <name type="scientific">Dysgonomonas alginatilytica</name>
    <dbReference type="NCBI Taxonomy" id="1605892"/>
    <lineage>
        <taxon>Bacteria</taxon>
        <taxon>Pseudomonadati</taxon>
        <taxon>Bacteroidota</taxon>
        <taxon>Bacteroidia</taxon>
        <taxon>Bacteroidales</taxon>
        <taxon>Dysgonomonadaceae</taxon>
        <taxon>Dysgonomonas</taxon>
    </lineage>
</organism>
<feature type="transmembrane region" description="Helical" evidence="7">
    <location>
        <begin position="157"/>
        <end position="179"/>
    </location>
</feature>
<evidence type="ECO:0000256" key="2">
    <source>
        <dbReference type="ARBA" id="ARBA00010792"/>
    </source>
</evidence>
<dbReference type="PANTHER" id="PTHR30353:SF0">
    <property type="entry name" value="TRANSMEMBRANE PROTEIN"/>
    <property type="match status" value="1"/>
</dbReference>
<reference evidence="9 10" key="1">
    <citation type="submission" date="2018-03" db="EMBL/GenBank/DDBJ databases">
        <title>Genomic Encyclopedia of Archaeal and Bacterial Type Strains, Phase II (KMG-II): from individual species to whole genera.</title>
        <authorList>
            <person name="Goeker M."/>
        </authorList>
    </citation>
    <scope>NUCLEOTIDE SEQUENCE [LARGE SCALE GENOMIC DNA]</scope>
    <source>
        <strain evidence="9 10">DSM 100214</strain>
    </source>
</reference>
<evidence type="ECO:0000259" key="8">
    <source>
        <dbReference type="Pfam" id="PF09335"/>
    </source>
</evidence>
<accession>A0A2V3PKL6</accession>
<evidence type="ECO:0000256" key="7">
    <source>
        <dbReference type="RuleBase" id="RU367016"/>
    </source>
</evidence>
<protein>
    <submittedName>
        <fullName evidence="9">Membrane-associated protein</fullName>
    </submittedName>
</protein>
<evidence type="ECO:0000313" key="9">
    <source>
        <dbReference type="EMBL" id="PXV60967.1"/>
    </source>
</evidence>
<proteinExistence type="inferred from homology"/>
<gene>
    <name evidence="9" type="ORF">CLV62_12855</name>
</gene>
<keyword evidence="5 7" id="KW-1133">Transmembrane helix</keyword>
<feature type="transmembrane region" description="Helical" evidence="7">
    <location>
        <begin position="27"/>
        <end position="50"/>
    </location>
</feature>
<dbReference type="InterPro" id="IPR058127">
    <property type="entry name" value="DedA"/>
</dbReference>
<evidence type="ECO:0000256" key="1">
    <source>
        <dbReference type="ARBA" id="ARBA00004651"/>
    </source>
</evidence>
<keyword evidence="4 7" id="KW-0812">Transmembrane</keyword>
<keyword evidence="3 7" id="KW-1003">Cell membrane</keyword>
<keyword evidence="10" id="KW-1185">Reference proteome</keyword>
<dbReference type="EMBL" id="QICL01000028">
    <property type="protein sequence ID" value="PXV60967.1"/>
    <property type="molecule type" value="Genomic_DNA"/>
</dbReference>
<feature type="domain" description="VTT" evidence="8">
    <location>
        <begin position="49"/>
        <end position="177"/>
    </location>
</feature>
<evidence type="ECO:0000256" key="4">
    <source>
        <dbReference type="ARBA" id="ARBA00022692"/>
    </source>
</evidence>
<dbReference type="PANTHER" id="PTHR30353">
    <property type="entry name" value="INNER MEMBRANE PROTEIN DEDA-RELATED"/>
    <property type="match status" value="1"/>
</dbReference>
<dbReference type="AlphaFoldDB" id="A0A2V3PKL6"/>
<dbReference type="InterPro" id="IPR032816">
    <property type="entry name" value="VTT_dom"/>
</dbReference>
<dbReference type="Proteomes" id="UP000247973">
    <property type="component" value="Unassembled WGS sequence"/>
</dbReference>